<keyword evidence="1" id="KW-0282">Flagellum</keyword>
<dbReference type="EMBL" id="CP095073">
    <property type="protein sequence ID" value="UOQ45723.1"/>
    <property type="molecule type" value="Genomic_DNA"/>
</dbReference>
<reference evidence="1 2" key="1">
    <citation type="submission" date="2022-04" db="EMBL/GenBank/DDBJ databases">
        <title>Halobacillus sp. isolated from saltern.</title>
        <authorList>
            <person name="Won M."/>
            <person name="Lee C.-M."/>
            <person name="Woen H.-Y."/>
            <person name="Kwon S.-W."/>
        </authorList>
    </citation>
    <scope>NUCLEOTIDE SEQUENCE [LARGE SCALE GENOMIC DNA]</scope>
    <source>
        <strain evidence="1 2">SSBR10-3</strain>
    </source>
</reference>
<evidence type="ECO:0000313" key="1">
    <source>
        <dbReference type="EMBL" id="UOQ45723.1"/>
    </source>
</evidence>
<gene>
    <name evidence="1" type="ORF">MUN89_07270</name>
</gene>
<proteinExistence type="predicted"/>
<protein>
    <submittedName>
        <fullName evidence="1">Flagellar protein YvyF</fullName>
    </submittedName>
</protein>
<dbReference type="InterPro" id="IPR022258">
    <property type="entry name" value="Flagellar_operon_YvyF"/>
</dbReference>
<keyword evidence="1" id="KW-0969">Cilium</keyword>
<accession>A0ABY4EPD2</accession>
<keyword evidence="2" id="KW-1185">Reference proteome</keyword>
<dbReference type="NCBIfam" id="TIGR03826">
    <property type="entry name" value="YvyF"/>
    <property type="match status" value="1"/>
</dbReference>
<keyword evidence="1" id="KW-0966">Cell projection</keyword>
<dbReference type="Proteomes" id="UP000831787">
    <property type="component" value="Chromosome"/>
</dbReference>
<organism evidence="1 2">
    <name type="scientific">Halobacillus salinarum</name>
    <dbReference type="NCBI Taxonomy" id="2932257"/>
    <lineage>
        <taxon>Bacteria</taxon>
        <taxon>Bacillati</taxon>
        <taxon>Bacillota</taxon>
        <taxon>Bacilli</taxon>
        <taxon>Bacillales</taxon>
        <taxon>Bacillaceae</taxon>
        <taxon>Halobacillus</taxon>
    </lineage>
</organism>
<sequence length="142" mass="16703">MGELANCPRCKELFLKGTAEVCQNCRRLEEEDFQKVYAFIRKKSNRTATVMDIVEETGVEEQLIRKFVKQRRLHPAEFPGLSYPCEKCGAEIQEDRLCKNCIDELVSGIKHHERMEKGLERRKQQELKKGLTYYSVNNQKKY</sequence>
<dbReference type="RefSeq" id="WP_244712554.1">
    <property type="nucleotide sequence ID" value="NZ_CP095073.1"/>
</dbReference>
<evidence type="ECO:0000313" key="2">
    <source>
        <dbReference type="Proteomes" id="UP000831787"/>
    </source>
</evidence>
<name>A0ABY4EPD2_9BACI</name>